<protein>
    <submittedName>
        <fullName evidence="1">Uncharacterized protein</fullName>
    </submittedName>
</protein>
<accession>A0A7W9A0M9</accession>
<sequence length="39" mass="4230">MGRAALVASELRACWAVAWADLRDTPTRAAPLPTWNCST</sequence>
<dbReference type="Proteomes" id="UP000561726">
    <property type="component" value="Unassembled WGS sequence"/>
</dbReference>
<evidence type="ECO:0000313" key="1">
    <source>
        <dbReference type="EMBL" id="MBB5643415.1"/>
    </source>
</evidence>
<proteinExistence type="predicted"/>
<name>A0A7W9A0M9_9MICO</name>
<dbReference type="EMBL" id="JACHBQ010000001">
    <property type="protein sequence ID" value="MBB5643415.1"/>
    <property type="molecule type" value="Genomic_DNA"/>
</dbReference>
<dbReference type="AlphaFoldDB" id="A0A7W9A0M9"/>
<gene>
    <name evidence="1" type="ORF">BJ997_003963</name>
</gene>
<evidence type="ECO:0000313" key="2">
    <source>
        <dbReference type="Proteomes" id="UP000561726"/>
    </source>
</evidence>
<organism evidence="1 2">
    <name type="scientific">Cryobacterium roopkundense</name>
    <dbReference type="NCBI Taxonomy" id="1001240"/>
    <lineage>
        <taxon>Bacteria</taxon>
        <taxon>Bacillati</taxon>
        <taxon>Actinomycetota</taxon>
        <taxon>Actinomycetes</taxon>
        <taxon>Micrococcales</taxon>
        <taxon>Microbacteriaceae</taxon>
        <taxon>Cryobacterium</taxon>
    </lineage>
</organism>
<comment type="caution">
    <text evidence="1">The sequence shown here is derived from an EMBL/GenBank/DDBJ whole genome shotgun (WGS) entry which is preliminary data.</text>
</comment>
<reference evidence="1 2" key="1">
    <citation type="submission" date="2020-08" db="EMBL/GenBank/DDBJ databases">
        <title>Sequencing the genomes of 1000 actinobacteria strains.</title>
        <authorList>
            <person name="Klenk H.-P."/>
        </authorList>
    </citation>
    <scope>NUCLEOTIDE SEQUENCE [LARGE SCALE GENOMIC DNA]</scope>
    <source>
        <strain evidence="1 2">DSM 21065</strain>
    </source>
</reference>